<dbReference type="GeneID" id="26636421"/>
<comment type="domain">
    <text evidence="1">The C-terminus is involved in transcriptional enhancement.</text>
</comment>
<accession>A0A0A7HD87</accession>
<feature type="region of interest" description="Involved in transcriptional enhancement" evidence="1">
    <location>
        <begin position="91"/>
        <end position="97"/>
    </location>
</feature>
<dbReference type="InterPro" id="IPR031836">
    <property type="entry name" value="Trans_coact"/>
</dbReference>
<dbReference type="GO" id="GO:0140537">
    <property type="term" value="F:transcription regulator activator activity"/>
    <property type="evidence" value="ECO:0007669"/>
    <property type="project" value="UniProtKB-UniRule"/>
</dbReference>
<sequence>MMSSLVNFDTQKTESPSGAISKQQNGLDIEAMVESTEMSYLEATTAWLEERGVPEGNFARYIPAGIIDKIMNEAYDDNLLRPSMSRTQKTNTLDFLL</sequence>
<evidence type="ECO:0000313" key="4">
    <source>
        <dbReference type="Proteomes" id="UP000030717"/>
    </source>
</evidence>
<dbReference type="Pfam" id="PF16805">
    <property type="entry name" value="Trans_coact"/>
    <property type="match status" value="1"/>
</dbReference>
<dbReference type="Gene3D" id="1.10.10.2850">
    <property type="entry name" value="Phage late-transcription coactivator-like"/>
    <property type="match status" value="1"/>
</dbReference>
<dbReference type="InterPro" id="IPR042071">
    <property type="entry name" value="Trans_coact_sf"/>
</dbReference>
<feature type="region of interest" description="Interaction with host RNAP" evidence="1">
    <location>
        <begin position="47"/>
        <end position="77"/>
    </location>
</feature>
<dbReference type="HAMAP" id="MF_04165">
    <property type="entry name" value="T4_TRANSCR_COACT"/>
    <property type="match status" value="1"/>
</dbReference>
<dbReference type="EMBL" id="KP007361">
    <property type="protein sequence ID" value="AIZ02603.1"/>
    <property type="molecule type" value="Genomic_DNA"/>
</dbReference>
<dbReference type="Proteomes" id="UP000030717">
    <property type="component" value="Segment"/>
</dbReference>
<evidence type="ECO:0000313" key="3">
    <source>
        <dbReference type="EMBL" id="AIZ02603.1"/>
    </source>
</evidence>
<keyword evidence="4" id="KW-1185">Reference proteome</keyword>
<proteinExistence type="inferred from homology"/>
<dbReference type="RefSeq" id="YP_009210001.1">
    <property type="nucleotide sequence ID" value="NC_028925.1"/>
</dbReference>
<dbReference type="InterPro" id="IPR046384">
    <property type="entry name" value="LTACT_myovirus"/>
</dbReference>
<gene>
    <name evidence="3" type="ORF">VR25_259</name>
</gene>
<evidence type="ECO:0000256" key="2">
    <source>
        <dbReference type="SAM" id="MobiDB-lite"/>
    </source>
</evidence>
<comment type="subunit">
    <text evidence="1">Interacts with the beta subunit of host RNAP RpoB (via flap domain). Part of the transcription activation complex containing host RNAP, the viral RNA polymerase sigma-like factor, the coactivator gp33, and the sliding clamp.</text>
</comment>
<organism evidence="3 4">
    <name type="scientific">Escherichia phage vB_EcoM_VR25</name>
    <dbReference type="NCBI Taxonomy" id="1567028"/>
    <lineage>
        <taxon>Viruses</taxon>
        <taxon>Duplodnaviria</taxon>
        <taxon>Heunggongvirae</taxon>
        <taxon>Uroviricota</taxon>
        <taxon>Caudoviricetes</taxon>
        <taxon>Pantevenvirales</taxon>
        <taxon>Straboviridae</taxon>
        <taxon>Tevenvirinae</taxon>
        <taxon>Gaprivervirus</taxon>
        <taxon>Gaprivervirus vr25</taxon>
    </lineage>
</organism>
<comment type="function">
    <text evidence="1">Activates transcription at late promoters when the sliding clamp is present. Binds to both the host RNA polymerase (RNAP) and the upstream dsDNA.</text>
</comment>
<evidence type="ECO:0000256" key="1">
    <source>
        <dbReference type="HAMAP-Rule" id="MF_04165"/>
    </source>
</evidence>
<dbReference type="KEGG" id="vg:26636421"/>
<feature type="region of interest" description="Disordered" evidence="2">
    <location>
        <begin position="1"/>
        <end position="26"/>
    </location>
</feature>
<dbReference type="GO" id="GO:0019086">
    <property type="term" value="P:late viral transcription"/>
    <property type="evidence" value="ECO:0007669"/>
    <property type="project" value="UniProtKB-UniRule"/>
</dbReference>
<comment type="similarity">
    <text evidence="1">Belongs to the Tevenvirinae late transcription coactivator family.</text>
</comment>
<reference evidence="3 4" key="1">
    <citation type="submission" date="2014-10" db="EMBL/GenBank/DDBJ databases">
        <title>VR bacteriophages - a small but diverse group of low-temperature viruses.</title>
        <authorList>
            <person name="Kaliniene L."/>
            <person name="Meskys R."/>
            <person name="Simoliunas E."/>
            <person name="Zajanckauskaite A."/>
            <person name="Truncaite L."/>
        </authorList>
    </citation>
    <scope>NUCLEOTIDE SEQUENCE [LARGE SCALE GENOMIC DNA]</scope>
</reference>
<name>A0A0A7HD87_9CAUD</name>
<protein>
    <recommendedName>
        <fullName evidence="1">Late transcription coactivator</fullName>
    </recommendedName>
    <alternativeName>
        <fullName evidence="1">RNA polymerase-associated protein Gp33</fullName>
    </alternativeName>
</protein>